<organism evidence="2 3">
    <name type="scientific">Hallella colorans</name>
    <dbReference type="NCBI Taxonomy" id="1703337"/>
    <lineage>
        <taxon>Bacteria</taxon>
        <taxon>Pseudomonadati</taxon>
        <taxon>Bacteroidota</taxon>
        <taxon>Bacteroidia</taxon>
        <taxon>Bacteroidales</taxon>
        <taxon>Prevotellaceae</taxon>
        <taxon>Hallella</taxon>
    </lineage>
</organism>
<feature type="chain" id="PRO_5015718906" evidence="1">
    <location>
        <begin position="20"/>
        <end position="220"/>
    </location>
</feature>
<evidence type="ECO:0000313" key="2">
    <source>
        <dbReference type="EMBL" id="PVX59304.1"/>
    </source>
</evidence>
<gene>
    <name evidence="2" type="ORF">C7379_10172</name>
</gene>
<feature type="signal peptide" evidence="1">
    <location>
        <begin position="1"/>
        <end position="19"/>
    </location>
</feature>
<comment type="caution">
    <text evidence="2">The sequence shown here is derived from an EMBL/GenBank/DDBJ whole genome shotgun (WGS) entry which is preliminary data.</text>
</comment>
<protein>
    <submittedName>
        <fullName evidence="2">Uncharacterized protein DUF4230</fullName>
    </submittedName>
</protein>
<keyword evidence="3" id="KW-1185">Reference proteome</keyword>
<dbReference type="InterPro" id="IPR025324">
    <property type="entry name" value="DUF4230"/>
</dbReference>
<dbReference type="Pfam" id="PF14014">
    <property type="entry name" value="DUF4230"/>
    <property type="match status" value="1"/>
</dbReference>
<dbReference type="PROSITE" id="PS51257">
    <property type="entry name" value="PROKAR_LIPOPROTEIN"/>
    <property type="match status" value="1"/>
</dbReference>
<name>A0A2U0UNT9_9BACT</name>
<evidence type="ECO:0000313" key="3">
    <source>
        <dbReference type="Proteomes" id="UP000245870"/>
    </source>
</evidence>
<proteinExistence type="predicted"/>
<accession>A0A2U0UNT9</accession>
<dbReference type="EMBL" id="QENY01000001">
    <property type="protein sequence ID" value="PVX59304.1"/>
    <property type="molecule type" value="Genomic_DNA"/>
</dbReference>
<reference evidence="2 3" key="1">
    <citation type="submission" date="2018-05" db="EMBL/GenBank/DDBJ databases">
        <title>Genomic Encyclopedia of Type Strains, Phase IV (KMG-IV): sequencing the most valuable type-strain genomes for metagenomic binning, comparative biology and taxonomic classification.</title>
        <authorList>
            <person name="Goeker M."/>
        </authorList>
    </citation>
    <scope>NUCLEOTIDE SEQUENCE [LARGE SCALE GENOMIC DNA]</scope>
    <source>
        <strain evidence="2 3">DSM 100333</strain>
    </source>
</reference>
<dbReference type="Proteomes" id="UP000245870">
    <property type="component" value="Unassembled WGS sequence"/>
</dbReference>
<dbReference type="AlphaFoldDB" id="A0A2U0UNT9"/>
<keyword evidence="1" id="KW-0732">Signal</keyword>
<dbReference type="OrthoDB" id="1080810at2"/>
<sequence length="220" mass="25354">MHSKLFILFCLVAFFLVSGCDKNKKSVDTSPVDTIPMMVMQIQKCSRLYTSEYQLRKIVTYGDDISFNGLIFNEEIKINLPMGKRKIAIPMTATVKAYVEFDKFSERNVKRHGDQLEIILPDPEVTMTSTQIDHKSIKKKVSLLRHNFTDEEITDIQQHGRNEMIKALPKLGIIENARQSAARQIIPIIEQMGYPKEKVTITFRKKFSPSDFPSIIRNIE</sequence>
<evidence type="ECO:0000256" key="1">
    <source>
        <dbReference type="SAM" id="SignalP"/>
    </source>
</evidence>